<dbReference type="Proteomes" id="UP001079657">
    <property type="component" value="Unassembled WGS sequence"/>
</dbReference>
<reference evidence="2" key="1">
    <citation type="submission" date="2022-12" db="EMBL/GenBank/DDBJ databases">
        <authorList>
            <person name="Wang J."/>
        </authorList>
    </citation>
    <scope>NUCLEOTIDE SEQUENCE</scope>
    <source>
        <strain evidence="2">HY-42-06</strain>
    </source>
</reference>
<organism evidence="2 3">
    <name type="scientific">Clostridium ganghwense</name>
    <dbReference type="NCBI Taxonomy" id="312089"/>
    <lineage>
        <taxon>Bacteria</taxon>
        <taxon>Bacillati</taxon>
        <taxon>Bacillota</taxon>
        <taxon>Clostridia</taxon>
        <taxon>Eubacteriales</taxon>
        <taxon>Clostridiaceae</taxon>
        <taxon>Clostridium</taxon>
    </lineage>
</organism>
<protein>
    <submittedName>
        <fullName evidence="2">ECF transporter S component</fullName>
    </submittedName>
</protein>
<feature type="transmembrane region" description="Helical" evidence="1">
    <location>
        <begin position="139"/>
        <end position="162"/>
    </location>
</feature>
<proteinExistence type="predicted"/>
<dbReference type="InterPro" id="IPR024529">
    <property type="entry name" value="ECF_trnsprt_substrate-spec"/>
</dbReference>
<dbReference type="RefSeq" id="WP_268048593.1">
    <property type="nucleotide sequence ID" value="NZ_JAPQES010000001.1"/>
</dbReference>
<feature type="transmembrane region" description="Helical" evidence="1">
    <location>
        <begin position="99"/>
        <end position="118"/>
    </location>
</feature>
<keyword evidence="1" id="KW-1133">Transmembrane helix</keyword>
<evidence type="ECO:0000313" key="2">
    <source>
        <dbReference type="EMBL" id="MCY6370058.1"/>
    </source>
</evidence>
<keyword evidence="1" id="KW-0472">Membrane</keyword>
<name>A0ABT4CLZ1_9CLOT</name>
<keyword evidence="3" id="KW-1185">Reference proteome</keyword>
<gene>
    <name evidence="2" type="ORF">OXH55_05385</name>
</gene>
<accession>A0ABT4CLZ1</accession>
<feature type="transmembrane region" description="Helical" evidence="1">
    <location>
        <begin position="75"/>
        <end position="93"/>
    </location>
</feature>
<sequence>MNSQIRNLVRSSLLLAIAVIFQMTLKHTVVVGPVVNAVLLLTTFICGTVWGIYVGLLTPLLAFATGTLNAALGPFVPFIMIGNAILVFFFGIFKGKEKFGKYLGLVIGSLLKYLFLYVSATKLVSLFKLGIPAKLVKQLAIIMGIPQFYHALIGGAFAILIIELLKKRKQIE</sequence>
<feature type="transmembrane region" description="Helical" evidence="1">
    <location>
        <begin position="37"/>
        <end position="63"/>
    </location>
</feature>
<comment type="caution">
    <text evidence="2">The sequence shown here is derived from an EMBL/GenBank/DDBJ whole genome shotgun (WGS) entry which is preliminary data.</text>
</comment>
<keyword evidence="1" id="KW-0812">Transmembrane</keyword>
<dbReference type="Gene3D" id="1.10.1760.20">
    <property type="match status" value="1"/>
</dbReference>
<evidence type="ECO:0000313" key="3">
    <source>
        <dbReference type="Proteomes" id="UP001079657"/>
    </source>
</evidence>
<dbReference type="EMBL" id="JAPQES010000001">
    <property type="protein sequence ID" value="MCY6370058.1"/>
    <property type="molecule type" value="Genomic_DNA"/>
</dbReference>
<evidence type="ECO:0000256" key="1">
    <source>
        <dbReference type="SAM" id="Phobius"/>
    </source>
</evidence>
<dbReference type="Pfam" id="PF12822">
    <property type="entry name" value="ECF_trnsprt"/>
    <property type="match status" value="1"/>
</dbReference>